<evidence type="ECO:0000256" key="3">
    <source>
        <dbReference type="ARBA" id="ARBA00022692"/>
    </source>
</evidence>
<organism evidence="9 10">
    <name type="scientific">Pelagomonas calceolata</name>
    <dbReference type="NCBI Taxonomy" id="35677"/>
    <lineage>
        <taxon>Eukaryota</taxon>
        <taxon>Sar</taxon>
        <taxon>Stramenopiles</taxon>
        <taxon>Ochrophyta</taxon>
        <taxon>Pelagophyceae</taxon>
        <taxon>Pelagomonadales</taxon>
        <taxon>Pelagomonadaceae</taxon>
        <taxon>Pelagomonas</taxon>
    </lineage>
</organism>
<feature type="transmembrane region" description="Helical" evidence="8">
    <location>
        <begin position="146"/>
        <end position="164"/>
    </location>
</feature>
<dbReference type="GO" id="GO:0012505">
    <property type="term" value="C:endomembrane system"/>
    <property type="evidence" value="ECO:0007669"/>
    <property type="project" value="UniProtKB-ARBA"/>
</dbReference>
<sequence length="231" mass="25758">MSYTKFSRWLDDVQDEEAGYYDNSEDDLASYLLNLTNLDHVVDRADAVLDRAEDKLAAWTPWAHEKYEGAAEATGAAARRFRAFALLLVTSLVMFTLAFTLGLPILVIRPQKFALAFTTGSIFFCMALAVVRGVKPFLRSFLNSKRLPYALAYALNLLLTLWAACIRRSYILTVVFASMQIGGLAWTALMNMPGGGRGVLLVLRKVCGLVWTVGRPLCMACWKCCFGRQAY</sequence>
<accession>A0A8J2SDU9</accession>
<reference evidence="9" key="1">
    <citation type="submission" date="2021-11" db="EMBL/GenBank/DDBJ databases">
        <authorList>
            <consortium name="Genoscope - CEA"/>
            <person name="William W."/>
        </authorList>
    </citation>
    <scope>NUCLEOTIDE SEQUENCE</scope>
</reference>
<dbReference type="PANTHER" id="PTHR23137">
    <property type="entry name" value="VESICLE TRANSPORT PROTEIN-RELATED"/>
    <property type="match status" value="1"/>
</dbReference>
<evidence type="ECO:0000313" key="10">
    <source>
        <dbReference type="Proteomes" id="UP000789595"/>
    </source>
</evidence>
<protein>
    <recommendedName>
        <fullName evidence="8">Vesicle transport protein</fullName>
    </recommendedName>
</protein>
<comment type="subcellular location">
    <subcellularLocation>
        <location evidence="1 8">Membrane</location>
        <topology evidence="1 8">Multi-pass membrane protein</topology>
    </subcellularLocation>
</comment>
<evidence type="ECO:0000256" key="1">
    <source>
        <dbReference type="ARBA" id="ARBA00004141"/>
    </source>
</evidence>
<dbReference type="GO" id="GO:0005737">
    <property type="term" value="C:cytoplasm"/>
    <property type="evidence" value="ECO:0007669"/>
    <property type="project" value="UniProtKB-ARBA"/>
</dbReference>
<evidence type="ECO:0000256" key="5">
    <source>
        <dbReference type="ARBA" id="ARBA00022989"/>
    </source>
</evidence>
<proteinExistence type="inferred from homology"/>
<evidence type="ECO:0000256" key="2">
    <source>
        <dbReference type="ARBA" id="ARBA00022448"/>
    </source>
</evidence>
<dbReference type="InterPro" id="IPR011691">
    <property type="entry name" value="Vesicle_transpt_SFT2"/>
</dbReference>
<comment type="caution">
    <text evidence="9">The sequence shown here is derived from an EMBL/GenBank/DDBJ whole genome shotgun (WGS) entry which is preliminary data.</text>
</comment>
<keyword evidence="3 8" id="KW-0812">Transmembrane</keyword>
<dbReference type="PANTHER" id="PTHR23137:SF36">
    <property type="entry name" value="VESICLE TRANSPORT PROTEIN SFT2C"/>
    <property type="match status" value="1"/>
</dbReference>
<feature type="transmembrane region" description="Helical" evidence="8">
    <location>
        <begin position="170"/>
        <end position="189"/>
    </location>
</feature>
<dbReference type="AlphaFoldDB" id="A0A8J2SDU9"/>
<gene>
    <name evidence="9" type="ORF">PECAL_2P29810</name>
</gene>
<keyword evidence="4 8" id="KW-0653">Protein transport</keyword>
<dbReference type="Proteomes" id="UP000789595">
    <property type="component" value="Unassembled WGS sequence"/>
</dbReference>
<dbReference type="GO" id="GO:0015031">
    <property type="term" value="P:protein transport"/>
    <property type="evidence" value="ECO:0007669"/>
    <property type="project" value="UniProtKB-KW"/>
</dbReference>
<dbReference type="Pfam" id="PF04178">
    <property type="entry name" value="Got1"/>
    <property type="match status" value="1"/>
</dbReference>
<dbReference type="InterPro" id="IPR007305">
    <property type="entry name" value="Vesicle_transpt_Got1/SFT2"/>
</dbReference>
<keyword evidence="10" id="KW-1185">Reference proteome</keyword>
<keyword evidence="2 8" id="KW-0813">Transport</keyword>
<dbReference type="EMBL" id="CAKKNE010000002">
    <property type="protein sequence ID" value="CAH0369838.1"/>
    <property type="molecule type" value="Genomic_DNA"/>
</dbReference>
<evidence type="ECO:0000256" key="7">
    <source>
        <dbReference type="ARBA" id="ARBA00025800"/>
    </source>
</evidence>
<keyword evidence="5 8" id="KW-1133">Transmembrane helix</keyword>
<feature type="transmembrane region" description="Helical" evidence="8">
    <location>
        <begin position="84"/>
        <end position="107"/>
    </location>
</feature>
<evidence type="ECO:0000256" key="8">
    <source>
        <dbReference type="RuleBase" id="RU363111"/>
    </source>
</evidence>
<keyword evidence="6 8" id="KW-0472">Membrane</keyword>
<comment type="function">
    <text evidence="8">May be involved in fusion of retrograde transport vesicles derived from an endocytic compartment with the Golgi complex.</text>
</comment>
<feature type="transmembrane region" description="Helical" evidence="8">
    <location>
        <begin position="113"/>
        <end position="134"/>
    </location>
</feature>
<dbReference type="GO" id="GO:0016020">
    <property type="term" value="C:membrane"/>
    <property type="evidence" value="ECO:0007669"/>
    <property type="project" value="UniProtKB-SubCell"/>
</dbReference>
<evidence type="ECO:0000256" key="6">
    <source>
        <dbReference type="ARBA" id="ARBA00023136"/>
    </source>
</evidence>
<evidence type="ECO:0000256" key="4">
    <source>
        <dbReference type="ARBA" id="ARBA00022927"/>
    </source>
</evidence>
<evidence type="ECO:0000313" key="9">
    <source>
        <dbReference type="EMBL" id="CAH0369838.1"/>
    </source>
</evidence>
<name>A0A8J2SDU9_9STRA</name>
<dbReference type="GO" id="GO:0016192">
    <property type="term" value="P:vesicle-mediated transport"/>
    <property type="evidence" value="ECO:0007669"/>
    <property type="project" value="InterPro"/>
</dbReference>
<comment type="similarity">
    <text evidence="7 8">Belongs to the SFT2 family.</text>
</comment>
<dbReference type="OrthoDB" id="660759at2759"/>